<dbReference type="GeneID" id="93876476"/>
<dbReference type="Proteomes" id="UP000001202">
    <property type="component" value="Chromosome"/>
</dbReference>
<name>A0A0H3BJ07_TREPS</name>
<protein>
    <submittedName>
        <fullName evidence="2">Uncharacterized protein</fullName>
    </submittedName>
</protein>
<organism evidence="2 3">
    <name type="scientific">Treponema pallidum subsp. pallidum (strain SS14)</name>
    <dbReference type="NCBI Taxonomy" id="455434"/>
    <lineage>
        <taxon>Bacteria</taxon>
        <taxon>Pseudomonadati</taxon>
        <taxon>Spirochaetota</taxon>
        <taxon>Spirochaetia</taxon>
        <taxon>Spirochaetales</taxon>
        <taxon>Treponemataceae</taxon>
        <taxon>Treponema</taxon>
    </lineage>
</organism>
<accession>A0A0H3BJ07</accession>
<proteinExistence type="predicted"/>
<reference evidence="2 3" key="1">
    <citation type="journal article" date="2008" name="BMC Microbiol.">
        <title>Complete genome sequence of Treponema pallidum ssp. pallidum strain SS14 determined with oligonucleotide arrays.</title>
        <authorList>
            <person name="Matejkova P."/>
            <person name="Strouhal M."/>
            <person name="Smajs D."/>
            <person name="Norris S.J."/>
            <person name="Palzkill T."/>
            <person name="Petrosino J.F."/>
            <person name="Sodergren E."/>
            <person name="Norton J.E."/>
            <person name="Singh J."/>
            <person name="Richmond T.A."/>
            <person name="Molla M.N."/>
            <person name="Albert T.J."/>
            <person name="Weinstock G.M."/>
        </authorList>
    </citation>
    <scope>NUCLEOTIDE SEQUENCE [LARGE SCALE GENOMIC DNA]</scope>
    <source>
        <strain evidence="2 3">SS14</strain>
    </source>
</reference>
<evidence type="ECO:0000256" key="1">
    <source>
        <dbReference type="SAM" id="Phobius"/>
    </source>
</evidence>
<gene>
    <name evidence="2" type="ordered locus">TPASS_0707</name>
</gene>
<feature type="transmembrane region" description="Helical" evidence="1">
    <location>
        <begin position="50"/>
        <end position="79"/>
    </location>
</feature>
<keyword evidence="1" id="KW-0472">Membrane</keyword>
<dbReference type="KEGG" id="tpp:TPASS_0707"/>
<keyword evidence="1" id="KW-0812">Transmembrane</keyword>
<dbReference type="RefSeq" id="WP_010882152.1">
    <property type="nucleotide sequence ID" value="NC_010741.1"/>
</dbReference>
<feature type="transmembrane region" description="Helical" evidence="1">
    <location>
        <begin position="91"/>
        <end position="109"/>
    </location>
</feature>
<dbReference type="PATRIC" id="fig|455434.6.peg.698"/>
<evidence type="ECO:0000313" key="3">
    <source>
        <dbReference type="Proteomes" id="UP000001202"/>
    </source>
</evidence>
<sequence length="159" mass="16909">MRGTPAYHAVSGVPCSACTCTQVAVQLALSWRGSMGRLKRCEVRRRPCALWAIVRVARIGALAAMLAVLSFALGCALVYPLWALAVHRPRVFSVLSGLLYGGGAVLWGLRRVCNALSYARVRRAGRRAAAQEPCVLVQAGEVGAMGLSSSAEVRPAQEC</sequence>
<dbReference type="AlphaFoldDB" id="A0A0H3BJ07"/>
<keyword evidence="1" id="KW-1133">Transmembrane helix</keyword>
<dbReference type="EMBL" id="CP000805">
    <property type="protein sequence ID" value="ACD71125.1"/>
    <property type="molecule type" value="Genomic_DNA"/>
</dbReference>
<evidence type="ECO:0000313" key="2">
    <source>
        <dbReference type="EMBL" id="ACD71125.1"/>
    </source>
</evidence>